<keyword evidence="1" id="KW-0812">Transmembrane</keyword>
<sequence>MLGGIAGIAKLAGGGTLLSGIVGSGIVIFGLPASSSREQKGEFLIKVSGTSRELQYKLTCPNAPETDYSVRLEASFENFKFSCNNTAPTLNQKVEVQLTDVGTQKNQLSCEHKTDREYECIYKAASGSKNTFLKQVFPQEAFSDSLPSLHLRPHDS</sequence>
<dbReference type="AlphaFoldDB" id="I7BA08"/>
<keyword evidence="1" id="KW-1133">Transmembrane helix</keyword>
<gene>
    <name evidence="2" type="ordered locus">MHLP_02700</name>
</gene>
<reference evidence="2 3" key="1">
    <citation type="journal article" date="2012" name="J. Bacteriol.">
        <title>Genome Sequence of "Candidatus Mycoplasma haemolamae" Strain Purdue, a Red Blood Cell Pathogen of Alpacas (Vicugna pacos) and Llamas (Lama glama).</title>
        <authorList>
            <person name="Guimaraes A.M."/>
            <person name="Toth B."/>
            <person name="Santos A.P."/>
            <person name="do Nascimento N.C."/>
            <person name="Kritchevsky J.E."/>
            <person name="Messick J.B."/>
        </authorList>
    </citation>
    <scope>NUCLEOTIDE SEQUENCE [LARGE SCALE GENOMIC DNA]</scope>
    <source>
        <strain evidence="2 3">Purdue</strain>
    </source>
</reference>
<proteinExistence type="predicted"/>
<evidence type="ECO:0000313" key="3">
    <source>
        <dbReference type="Proteomes" id="UP000006502"/>
    </source>
</evidence>
<dbReference type="KEGG" id="mhl:MHLP_02700"/>
<name>I7BA08_MYCHA</name>
<keyword evidence="3" id="KW-1185">Reference proteome</keyword>
<dbReference type="EMBL" id="CP003731">
    <property type="protein sequence ID" value="AFO52120.1"/>
    <property type="molecule type" value="Genomic_DNA"/>
</dbReference>
<accession>I7BA08</accession>
<dbReference type="PATRIC" id="fig|1212765.3.peg.607"/>
<dbReference type="STRING" id="1212765.MHLP_02700"/>
<keyword evidence="1" id="KW-0472">Membrane</keyword>
<evidence type="ECO:0000313" key="2">
    <source>
        <dbReference type="EMBL" id="AFO52120.1"/>
    </source>
</evidence>
<evidence type="ECO:0000256" key="1">
    <source>
        <dbReference type="SAM" id="Phobius"/>
    </source>
</evidence>
<feature type="transmembrane region" description="Helical" evidence="1">
    <location>
        <begin position="12"/>
        <end position="31"/>
    </location>
</feature>
<dbReference type="HOGENOM" id="CLU_139731_0_0_14"/>
<protein>
    <submittedName>
        <fullName evidence="2">Uncharacterized protein</fullName>
    </submittedName>
</protein>
<reference evidence="3" key="2">
    <citation type="submission" date="2012-07" db="EMBL/GenBank/DDBJ databases">
        <title>Complete genome sequence of 'Candidatus Mycoplasma haemolamae'.</title>
        <authorList>
            <person name="Guimaraes A.M.S."/>
            <person name="Toth B."/>
            <person name="Santos A.P."/>
            <person name="Nascimento N.C."/>
            <person name="Sojka J.E."/>
            <person name="Messick J.B."/>
        </authorList>
    </citation>
    <scope>NUCLEOTIDE SEQUENCE [LARGE SCALE GENOMIC DNA]</scope>
    <source>
        <strain evidence="3">Purdue</strain>
    </source>
</reference>
<organism evidence="2 3">
    <name type="scientific">Mycoplasma haematolamae (strain Purdue)</name>
    <dbReference type="NCBI Taxonomy" id="1212765"/>
    <lineage>
        <taxon>Bacteria</taxon>
        <taxon>Bacillati</taxon>
        <taxon>Mycoplasmatota</taxon>
        <taxon>Mollicutes</taxon>
        <taxon>Mycoplasmataceae</taxon>
        <taxon>Mycoplasma</taxon>
    </lineage>
</organism>
<dbReference type="Proteomes" id="UP000006502">
    <property type="component" value="Chromosome"/>
</dbReference>